<proteinExistence type="predicted"/>
<name>A0A328E035_9ASTE</name>
<comment type="caution">
    <text evidence="1">The sequence shown here is derived from an EMBL/GenBank/DDBJ whole genome shotgun (WGS) entry which is preliminary data.</text>
</comment>
<dbReference type="AlphaFoldDB" id="A0A328E035"/>
<keyword evidence="2" id="KW-1185">Reference proteome</keyword>
<reference evidence="1 2" key="1">
    <citation type="submission" date="2018-06" db="EMBL/GenBank/DDBJ databases">
        <title>The Genome of Cuscuta australis (Dodder) Provides Insight into the Evolution of Plant Parasitism.</title>
        <authorList>
            <person name="Liu H."/>
        </authorList>
    </citation>
    <scope>NUCLEOTIDE SEQUENCE [LARGE SCALE GENOMIC DNA]</scope>
    <source>
        <strain evidence="2">cv. Yunnan</strain>
        <tissue evidence="1">Vines</tissue>
    </source>
</reference>
<gene>
    <name evidence="1" type="ORF">DM860_015983</name>
</gene>
<sequence length="114" mass="12540">MRIKRGEVSNLMPLEAVVNIYDGVDTFASLEGLIKNWEDLSKVWALYGATRGQHFDVAGHNILLEKGKIGCCQSLGESLGLLCRVDLARQAAKLGGVLQKTVEEEIKAWKAQRA</sequence>
<evidence type="ECO:0000313" key="1">
    <source>
        <dbReference type="EMBL" id="RAL50836.1"/>
    </source>
</evidence>
<dbReference type="EMBL" id="NQVE01000055">
    <property type="protein sequence ID" value="RAL50836.1"/>
    <property type="molecule type" value="Genomic_DNA"/>
</dbReference>
<accession>A0A328E035</accession>
<protein>
    <submittedName>
        <fullName evidence="1">Uncharacterized protein</fullName>
    </submittedName>
</protein>
<dbReference type="Proteomes" id="UP000249390">
    <property type="component" value="Unassembled WGS sequence"/>
</dbReference>
<organism evidence="1 2">
    <name type="scientific">Cuscuta australis</name>
    <dbReference type="NCBI Taxonomy" id="267555"/>
    <lineage>
        <taxon>Eukaryota</taxon>
        <taxon>Viridiplantae</taxon>
        <taxon>Streptophyta</taxon>
        <taxon>Embryophyta</taxon>
        <taxon>Tracheophyta</taxon>
        <taxon>Spermatophyta</taxon>
        <taxon>Magnoliopsida</taxon>
        <taxon>eudicotyledons</taxon>
        <taxon>Gunneridae</taxon>
        <taxon>Pentapetalae</taxon>
        <taxon>asterids</taxon>
        <taxon>lamiids</taxon>
        <taxon>Solanales</taxon>
        <taxon>Convolvulaceae</taxon>
        <taxon>Cuscuteae</taxon>
        <taxon>Cuscuta</taxon>
        <taxon>Cuscuta subgen. Grammica</taxon>
        <taxon>Cuscuta sect. Cleistogrammica</taxon>
    </lineage>
</organism>
<evidence type="ECO:0000313" key="2">
    <source>
        <dbReference type="Proteomes" id="UP000249390"/>
    </source>
</evidence>